<accession>A0A498K101</accession>
<evidence type="ECO:0000256" key="1">
    <source>
        <dbReference type="SAM" id="MobiDB-lite"/>
    </source>
</evidence>
<organism evidence="2 3">
    <name type="scientific">Malus domestica</name>
    <name type="common">Apple</name>
    <name type="synonym">Pyrus malus</name>
    <dbReference type="NCBI Taxonomy" id="3750"/>
    <lineage>
        <taxon>Eukaryota</taxon>
        <taxon>Viridiplantae</taxon>
        <taxon>Streptophyta</taxon>
        <taxon>Embryophyta</taxon>
        <taxon>Tracheophyta</taxon>
        <taxon>Spermatophyta</taxon>
        <taxon>Magnoliopsida</taxon>
        <taxon>eudicotyledons</taxon>
        <taxon>Gunneridae</taxon>
        <taxon>Pentapetalae</taxon>
        <taxon>rosids</taxon>
        <taxon>fabids</taxon>
        <taxon>Rosales</taxon>
        <taxon>Rosaceae</taxon>
        <taxon>Amygdaloideae</taxon>
        <taxon>Maleae</taxon>
        <taxon>Malus</taxon>
    </lineage>
</organism>
<dbReference type="EMBL" id="RDQH01000330">
    <property type="protein sequence ID" value="RXI01849.1"/>
    <property type="molecule type" value="Genomic_DNA"/>
</dbReference>
<reference evidence="2 3" key="1">
    <citation type="submission" date="2018-10" db="EMBL/GenBank/DDBJ databases">
        <title>A high-quality apple genome assembly.</title>
        <authorList>
            <person name="Hu J."/>
        </authorList>
    </citation>
    <scope>NUCLEOTIDE SEQUENCE [LARGE SCALE GENOMIC DNA]</scope>
    <source>
        <strain evidence="3">cv. HFTH1</strain>
        <tissue evidence="2">Young leaf</tissue>
    </source>
</reference>
<comment type="caution">
    <text evidence="2">The sequence shown here is derived from an EMBL/GenBank/DDBJ whole genome shotgun (WGS) entry which is preliminary data.</text>
</comment>
<feature type="region of interest" description="Disordered" evidence="1">
    <location>
        <begin position="1"/>
        <end position="20"/>
    </location>
</feature>
<protein>
    <submittedName>
        <fullName evidence="2">Uncharacterized protein</fullName>
    </submittedName>
</protein>
<sequence length="92" mass="10267">MGKEESLLEGKSQNGEVERPLGESKEGLVVIGEVKLDLSWLAIGEAEAITLLLHQLQKIHDLKKKKNKENYFSVVTAKRVRSHMASAIEQNV</sequence>
<proteinExistence type="predicted"/>
<name>A0A498K101_MALDO</name>
<dbReference type="AlphaFoldDB" id="A0A498K101"/>
<gene>
    <name evidence="2" type="ORF">DVH24_015198</name>
</gene>
<keyword evidence="3" id="KW-1185">Reference proteome</keyword>
<evidence type="ECO:0000313" key="3">
    <source>
        <dbReference type="Proteomes" id="UP000290289"/>
    </source>
</evidence>
<evidence type="ECO:0000313" key="2">
    <source>
        <dbReference type="EMBL" id="RXI01849.1"/>
    </source>
</evidence>
<dbReference type="Proteomes" id="UP000290289">
    <property type="component" value="Chromosome 4"/>
</dbReference>